<dbReference type="Pfam" id="PF07715">
    <property type="entry name" value="Plug"/>
    <property type="match status" value="1"/>
</dbReference>
<evidence type="ECO:0000259" key="17">
    <source>
        <dbReference type="SMART" id="SM00965"/>
    </source>
</evidence>
<keyword evidence="19" id="KW-1185">Reference proteome</keyword>
<dbReference type="GO" id="GO:0038023">
    <property type="term" value="F:signaling receptor activity"/>
    <property type="evidence" value="ECO:0007669"/>
    <property type="project" value="InterPro"/>
</dbReference>
<accession>A0A4R3UQ28</accession>
<evidence type="ECO:0000256" key="5">
    <source>
        <dbReference type="ARBA" id="ARBA00022496"/>
    </source>
</evidence>
<dbReference type="RefSeq" id="WP_165972649.1">
    <property type="nucleotide sequence ID" value="NZ_JBHRVM010000001.1"/>
</dbReference>
<keyword evidence="11 15" id="KW-0472">Membrane</keyword>
<dbReference type="NCBIfam" id="TIGR01783">
    <property type="entry name" value="TonB-siderophor"/>
    <property type="match status" value="1"/>
</dbReference>
<evidence type="ECO:0000256" key="14">
    <source>
        <dbReference type="ARBA" id="ARBA00072094"/>
    </source>
</evidence>
<evidence type="ECO:0000256" key="12">
    <source>
        <dbReference type="ARBA" id="ARBA00023170"/>
    </source>
</evidence>
<dbReference type="PANTHER" id="PTHR30069:SF42">
    <property type="entry name" value="FERRIC AEROBACTIN RECEPTOR"/>
    <property type="match status" value="1"/>
</dbReference>
<keyword evidence="10 16" id="KW-0798">TonB box</keyword>
<evidence type="ECO:0000256" key="9">
    <source>
        <dbReference type="ARBA" id="ARBA00023065"/>
    </source>
</evidence>
<dbReference type="GO" id="GO:0015344">
    <property type="term" value="F:siderophore uptake transmembrane transporter activity"/>
    <property type="evidence" value="ECO:0007669"/>
    <property type="project" value="TreeGrafter"/>
</dbReference>
<keyword evidence="12 18" id="KW-0675">Receptor</keyword>
<dbReference type="SUPFAM" id="SSF56935">
    <property type="entry name" value="Porins"/>
    <property type="match status" value="1"/>
</dbReference>
<dbReference type="Gene3D" id="2.170.130.10">
    <property type="entry name" value="TonB-dependent receptor, plug domain"/>
    <property type="match status" value="1"/>
</dbReference>
<keyword evidence="9" id="KW-0406">Ion transport</keyword>
<sequence>MNLTHRHIRGYRLLPAIALGIGLATSVHGQAARMEFNQPAIALDSAINQVARQSGVQVLFDSDHASRLMAPALQGSYTADEALQRLLARSGLVLEARGAGTYVIVRDTAVGQPVQSAGAISGVDTLPMVTVVASRAPRSIDETPNTVWVIEREQIEAQARAGVPLKEMLGQLVPGLDMGGQMRTNFGQNLRGRPAQVMIDGISLNGSRLLSRQFDSIDPFNIERIEVLSGATAIYGGNATGGIINIITKRADASAPTFTSEAGIRTGGRGSDDFSWHGAQSIQGGNDVAQGRLAIAYSRNGGSYDGNGDRVLPDITQTDLQWNQSIDVLGTADIDLQEWGTLKLLAQYYDSGYKPGKALWMQPGPGNNILNPSDLDVRDGFSSDVEPNTRRHLLAADYHKPGVLGGQELYLKAYHRDESLKFYPFPGADANPLGGARVPYWSTSTQETTTYGFKAMLLKDWSRLRLSYGVDYDHEKFKANQTMFDVNRAIGSGGLQFREMSSLGRYPGFETDIWSAYAQADAKLTDQLTFSAGIRHQKVDIEVADFAQVAQQRLVAAGYGVAAQAIPGGKNDYSTTLINAGLVYRLTPAQQVWINYSEGFELADPAKYYGTGATYKPLAGANSVWELDRYLSVSGTSMAAIKTKSMEVGWRFNQGGWHAQAALFHSQSDKSIAVDRSTLTIQLNESKVRNYGLEGQVDYRWDSGWFVGSSFLLLRTEQQDDGTWNRRGVYYASPSKATLYAGRQTDRWGVRLQAAHSLRLNSDVPSFGTGPGESLPSLTLFDLMANYRMKHGNGARGTISLGVQNLFDKTYATRWSEQAKLAYASSIAPSVLDFKGQGRTFALTYTLEY</sequence>
<evidence type="ECO:0000256" key="16">
    <source>
        <dbReference type="RuleBase" id="RU003357"/>
    </source>
</evidence>
<keyword evidence="13 15" id="KW-0998">Cell outer membrane</keyword>
<keyword evidence="5" id="KW-0410">Iron transport</keyword>
<dbReference type="InterPro" id="IPR010105">
    <property type="entry name" value="TonB_sidphr_rcpt"/>
</dbReference>
<evidence type="ECO:0000256" key="8">
    <source>
        <dbReference type="ARBA" id="ARBA00023004"/>
    </source>
</evidence>
<dbReference type="FunFam" id="2.40.170.20:FF:000007">
    <property type="entry name" value="Ferric aerobactin receptor"/>
    <property type="match status" value="1"/>
</dbReference>
<reference evidence="18 19" key="1">
    <citation type="submission" date="2019-03" db="EMBL/GenBank/DDBJ databases">
        <title>Genomic Encyclopedia of Type Strains, Phase IV (KMG-IV): sequencing the most valuable type-strain genomes for metagenomic binning, comparative biology and taxonomic classification.</title>
        <authorList>
            <person name="Goeker M."/>
        </authorList>
    </citation>
    <scope>NUCLEOTIDE SEQUENCE [LARGE SCALE GENOMIC DNA]</scope>
    <source>
        <strain evidence="18 19">DSM 100048</strain>
    </source>
</reference>
<evidence type="ECO:0000256" key="3">
    <source>
        <dbReference type="ARBA" id="ARBA00022448"/>
    </source>
</evidence>
<evidence type="ECO:0000313" key="18">
    <source>
        <dbReference type="EMBL" id="TCU93915.1"/>
    </source>
</evidence>
<organism evidence="18 19">
    <name type="scientific">Paracandidimonas soli</name>
    <dbReference type="NCBI Taxonomy" id="1917182"/>
    <lineage>
        <taxon>Bacteria</taxon>
        <taxon>Pseudomonadati</taxon>
        <taxon>Pseudomonadota</taxon>
        <taxon>Betaproteobacteria</taxon>
        <taxon>Burkholderiales</taxon>
        <taxon>Alcaligenaceae</taxon>
        <taxon>Paracandidimonas</taxon>
    </lineage>
</organism>
<keyword evidence="3 15" id="KW-0813">Transport</keyword>
<dbReference type="InterPro" id="IPR000531">
    <property type="entry name" value="Beta-barrel_TonB"/>
</dbReference>
<evidence type="ECO:0000256" key="15">
    <source>
        <dbReference type="PROSITE-ProRule" id="PRU01360"/>
    </source>
</evidence>
<evidence type="ECO:0000256" key="13">
    <source>
        <dbReference type="ARBA" id="ARBA00023237"/>
    </source>
</evidence>
<name>A0A4R3UQ28_9BURK</name>
<evidence type="ECO:0000256" key="11">
    <source>
        <dbReference type="ARBA" id="ARBA00023136"/>
    </source>
</evidence>
<keyword evidence="7" id="KW-0732">Signal</keyword>
<keyword evidence="4 15" id="KW-1134">Transmembrane beta strand</keyword>
<evidence type="ECO:0000256" key="7">
    <source>
        <dbReference type="ARBA" id="ARBA00022729"/>
    </source>
</evidence>
<dbReference type="AlphaFoldDB" id="A0A4R3UQ28"/>
<dbReference type="InterPro" id="IPR011662">
    <property type="entry name" value="Secretin/TonB_short_N"/>
</dbReference>
<dbReference type="InterPro" id="IPR039426">
    <property type="entry name" value="TonB-dep_rcpt-like"/>
</dbReference>
<dbReference type="Gene3D" id="2.40.170.20">
    <property type="entry name" value="TonB-dependent receptor, beta-barrel domain"/>
    <property type="match status" value="1"/>
</dbReference>
<dbReference type="EMBL" id="SMBX01000010">
    <property type="protein sequence ID" value="TCU93915.1"/>
    <property type="molecule type" value="Genomic_DNA"/>
</dbReference>
<evidence type="ECO:0000256" key="10">
    <source>
        <dbReference type="ARBA" id="ARBA00023077"/>
    </source>
</evidence>
<evidence type="ECO:0000256" key="1">
    <source>
        <dbReference type="ARBA" id="ARBA00004571"/>
    </source>
</evidence>
<dbReference type="FunFam" id="2.170.130.10:FF:000011">
    <property type="entry name" value="TonB-dependent siderophore receptor"/>
    <property type="match status" value="1"/>
</dbReference>
<proteinExistence type="inferred from homology"/>
<gene>
    <name evidence="18" type="ORF">EV686_11082</name>
</gene>
<dbReference type="SMART" id="SM00965">
    <property type="entry name" value="STN"/>
    <property type="match status" value="1"/>
</dbReference>
<protein>
    <recommendedName>
        <fullName evidence="14">Ferric aerobactin receptor</fullName>
    </recommendedName>
</protein>
<dbReference type="Pfam" id="PF00593">
    <property type="entry name" value="TonB_dep_Rec_b-barrel"/>
    <property type="match status" value="1"/>
</dbReference>
<dbReference type="CDD" id="cd01347">
    <property type="entry name" value="ligand_gated_channel"/>
    <property type="match status" value="1"/>
</dbReference>
<keyword evidence="8" id="KW-0408">Iron</keyword>
<evidence type="ECO:0000256" key="4">
    <source>
        <dbReference type="ARBA" id="ARBA00022452"/>
    </source>
</evidence>
<evidence type="ECO:0000313" key="19">
    <source>
        <dbReference type="Proteomes" id="UP000294692"/>
    </source>
</evidence>
<evidence type="ECO:0000256" key="2">
    <source>
        <dbReference type="ARBA" id="ARBA00009810"/>
    </source>
</evidence>
<keyword evidence="6 15" id="KW-0812">Transmembrane</keyword>
<evidence type="ECO:0000256" key="6">
    <source>
        <dbReference type="ARBA" id="ARBA00022692"/>
    </source>
</evidence>
<dbReference type="InterPro" id="IPR012910">
    <property type="entry name" value="Plug_dom"/>
</dbReference>
<dbReference type="InterPro" id="IPR037066">
    <property type="entry name" value="Plug_dom_sf"/>
</dbReference>
<comment type="similarity">
    <text evidence="2 15 16">Belongs to the TonB-dependent receptor family.</text>
</comment>
<dbReference type="Gene3D" id="3.55.50.30">
    <property type="match status" value="1"/>
</dbReference>
<dbReference type="InterPro" id="IPR036942">
    <property type="entry name" value="Beta-barrel_TonB_sf"/>
</dbReference>
<dbReference type="GO" id="GO:0009279">
    <property type="term" value="C:cell outer membrane"/>
    <property type="evidence" value="ECO:0007669"/>
    <property type="project" value="UniProtKB-SubCell"/>
</dbReference>
<dbReference type="PANTHER" id="PTHR30069">
    <property type="entry name" value="TONB-DEPENDENT OUTER MEMBRANE RECEPTOR"/>
    <property type="match status" value="1"/>
</dbReference>
<dbReference type="GO" id="GO:0044718">
    <property type="term" value="P:siderophore transmembrane transport"/>
    <property type="evidence" value="ECO:0007669"/>
    <property type="project" value="TreeGrafter"/>
</dbReference>
<comment type="subcellular location">
    <subcellularLocation>
        <location evidence="1 15">Cell outer membrane</location>
        <topology evidence="1 15">Multi-pass membrane protein</topology>
    </subcellularLocation>
</comment>
<dbReference type="PROSITE" id="PS52016">
    <property type="entry name" value="TONB_DEPENDENT_REC_3"/>
    <property type="match status" value="1"/>
</dbReference>
<comment type="caution">
    <text evidence="18">The sequence shown here is derived from an EMBL/GenBank/DDBJ whole genome shotgun (WGS) entry which is preliminary data.</text>
</comment>
<dbReference type="Proteomes" id="UP000294692">
    <property type="component" value="Unassembled WGS sequence"/>
</dbReference>
<feature type="domain" description="Secretin/TonB short N-terminal" evidence="17">
    <location>
        <begin position="56"/>
        <end position="107"/>
    </location>
</feature>